<dbReference type="PANTHER" id="PTHR30146">
    <property type="entry name" value="LACI-RELATED TRANSCRIPTIONAL REPRESSOR"/>
    <property type="match status" value="1"/>
</dbReference>
<keyword evidence="6" id="KW-1185">Reference proteome</keyword>
<dbReference type="CDD" id="cd01575">
    <property type="entry name" value="PBP1_GntR"/>
    <property type="match status" value="1"/>
</dbReference>
<dbReference type="Gene3D" id="3.40.50.2300">
    <property type="match status" value="2"/>
</dbReference>
<reference evidence="5 6" key="1">
    <citation type="journal article" date="2017" name="Int. J. Syst. Evol. Microbiol.">
        <title>Ramlibacter monticola sp. nov., isolated from forest soil.</title>
        <authorList>
            <person name="Chaudhary D.K."/>
            <person name="Kim J."/>
        </authorList>
    </citation>
    <scope>NUCLEOTIDE SEQUENCE [LARGE SCALE GENOMIC DNA]</scope>
    <source>
        <strain evidence="5 6">KACC 19175</strain>
    </source>
</reference>
<comment type="caution">
    <text evidence="5">The sequence shown here is derived from an EMBL/GenBank/DDBJ whole genome shotgun (WGS) entry which is preliminary data.</text>
</comment>
<dbReference type="CDD" id="cd01392">
    <property type="entry name" value="HTH_LacI"/>
    <property type="match status" value="1"/>
</dbReference>
<feature type="domain" description="HTH lacI-type" evidence="4">
    <location>
        <begin position="14"/>
        <end position="68"/>
    </location>
</feature>
<dbReference type="SUPFAM" id="SSF47413">
    <property type="entry name" value="lambda repressor-like DNA-binding domains"/>
    <property type="match status" value="1"/>
</dbReference>
<protein>
    <submittedName>
        <fullName evidence="5">LacI family DNA-binding transcriptional regulator</fullName>
    </submittedName>
</protein>
<dbReference type="Pfam" id="PF13377">
    <property type="entry name" value="Peripla_BP_3"/>
    <property type="match status" value="1"/>
</dbReference>
<keyword evidence="2 5" id="KW-0238">DNA-binding</keyword>
<dbReference type="InterPro" id="IPR046335">
    <property type="entry name" value="LacI/GalR-like_sensor"/>
</dbReference>
<dbReference type="GO" id="GO:0003700">
    <property type="term" value="F:DNA-binding transcription factor activity"/>
    <property type="evidence" value="ECO:0007669"/>
    <property type="project" value="TreeGrafter"/>
</dbReference>
<dbReference type="SUPFAM" id="SSF53822">
    <property type="entry name" value="Periplasmic binding protein-like I"/>
    <property type="match status" value="1"/>
</dbReference>
<dbReference type="InterPro" id="IPR010982">
    <property type="entry name" value="Lambda_DNA-bd_dom_sf"/>
</dbReference>
<evidence type="ECO:0000313" key="5">
    <source>
        <dbReference type="EMBL" id="MBL0393076.1"/>
    </source>
</evidence>
<dbReference type="PROSITE" id="PS00356">
    <property type="entry name" value="HTH_LACI_1"/>
    <property type="match status" value="1"/>
</dbReference>
<dbReference type="Pfam" id="PF00356">
    <property type="entry name" value="LacI"/>
    <property type="match status" value="1"/>
</dbReference>
<dbReference type="RefSeq" id="WP_201675734.1">
    <property type="nucleotide sequence ID" value="NZ_JAEQNE010000004.1"/>
</dbReference>
<dbReference type="PANTHER" id="PTHR30146:SF2">
    <property type="entry name" value="HTH-TYPE TRANSCRIPTIONAL REGULATOR GNTR"/>
    <property type="match status" value="1"/>
</dbReference>
<gene>
    <name evidence="5" type="ORF">JJ685_18195</name>
</gene>
<dbReference type="PROSITE" id="PS50932">
    <property type="entry name" value="HTH_LACI_2"/>
    <property type="match status" value="1"/>
</dbReference>
<dbReference type="EMBL" id="JAEQNE010000004">
    <property type="protein sequence ID" value="MBL0393076.1"/>
    <property type="molecule type" value="Genomic_DNA"/>
</dbReference>
<sequence length="341" mass="36470">MSSKRSRSRATGRVTLADVAQAANVSPITVSRALRGERAVDPELVARVQAAVQRLGYVPDPAARALASRHGTQVALLVPLLSNALFVDLVEAAQRTLTRAGYQTLIGVTHYDPAEEEQILRGQLLHRPAGMLVTGFDRSDTTRALIAGSGVPCVHVMETTVAEGVYSVGLSQEQASMAMTRHLLERGRRRIAFAAAQLDPRTLQRLEGWRKVMRAQGLYAPTLEWLNPAPSSIGLGGVLFEQIIGQTPPVDAIFFCNDDLAQGALLAALRLGVRVPERVAVAGFNDLTGSDQMLPPLTTIRTPRAEMGAAAAEMLVNLMRGAPVGQASIDVGFELVVRGST</sequence>
<evidence type="ECO:0000256" key="1">
    <source>
        <dbReference type="ARBA" id="ARBA00023015"/>
    </source>
</evidence>
<dbReference type="Gene3D" id="1.10.260.40">
    <property type="entry name" value="lambda repressor-like DNA-binding domains"/>
    <property type="match status" value="1"/>
</dbReference>
<accession>A0A937CU78</accession>
<keyword evidence="3" id="KW-0804">Transcription</keyword>
<name>A0A937CU78_9BURK</name>
<dbReference type="Proteomes" id="UP000599109">
    <property type="component" value="Unassembled WGS sequence"/>
</dbReference>
<dbReference type="InterPro" id="IPR000843">
    <property type="entry name" value="HTH_LacI"/>
</dbReference>
<dbReference type="GO" id="GO:0000976">
    <property type="term" value="F:transcription cis-regulatory region binding"/>
    <property type="evidence" value="ECO:0007669"/>
    <property type="project" value="TreeGrafter"/>
</dbReference>
<dbReference type="SMART" id="SM00354">
    <property type="entry name" value="HTH_LACI"/>
    <property type="match status" value="1"/>
</dbReference>
<dbReference type="AlphaFoldDB" id="A0A937CU78"/>
<evidence type="ECO:0000256" key="2">
    <source>
        <dbReference type="ARBA" id="ARBA00023125"/>
    </source>
</evidence>
<evidence type="ECO:0000259" key="4">
    <source>
        <dbReference type="PROSITE" id="PS50932"/>
    </source>
</evidence>
<proteinExistence type="predicted"/>
<organism evidence="5 6">
    <name type="scientific">Ramlibacter monticola</name>
    <dbReference type="NCBI Taxonomy" id="1926872"/>
    <lineage>
        <taxon>Bacteria</taxon>
        <taxon>Pseudomonadati</taxon>
        <taxon>Pseudomonadota</taxon>
        <taxon>Betaproteobacteria</taxon>
        <taxon>Burkholderiales</taxon>
        <taxon>Comamonadaceae</taxon>
        <taxon>Ramlibacter</taxon>
    </lineage>
</organism>
<dbReference type="InterPro" id="IPR028082">
    <property type="entry name" value="Peripla_BP_I"/>
</dbReference>
<evidence type="ECO:0000313" key="6">
    <source>
        <dbReference type="Proteomes" id="UP000599109"/>
    </source>
</evidence>
<keyword evidence="1" id="KW-0805">Transcription regulation</keyword>
<evidence type="ECO:0000256" key="3">
    <source>
        <dbReference type="ARBA" id="ARBA00023163"/>
    </source>
</evidence>